<keyword evidence="1" id="KW-0482">Metalloprotease</keyword>
<sequence length="190" mass="20993">MLIITLMGPETHRHYHLPNPKHCLLMTLLVGLEQHDTRADCSTADEPGQVPHVGGLSNFGKPDDGNQQQQQQQQKPRPISIVLEMNRLGMMVDLSHVSVPTMLDAMSVSKAPVIFSHSSAHALCNSSRNVPDHALKLLAQSGGIVMVSFYPHFISCGEKSTLEDVVGKCYNHYPCWKPIENVTTAKKTFI</sequence>
<gene>
    <name evidence="3" type="ORF">PV328_000069</name>
</gene>
<dbReference type="SUPFAM" id="SSF51556">
    <property type="entry name" value="Metallo-dependent hydrolases"/>
    <property type="match status" value="1"/>
</dbReference>
<evidence type="ECO:0000256" key="1">
    <source>
        <dbReference type="RuleBase" id="RU341113"/>
    </source>
</evidence>
<dbReference type="GO" id="GO:0006508">
    <property type="term" value="P:proteolysis"/>
    <property type="evidence" value="ECO:0007669"/>
    <property type="project" value="UniProtKB-KW"/>
</dbReference>
<dbReference type="Gene3D" id="3.20.20.140">
    <property type="entry name" value="Metal-dependent hydrolases"/>
    <property type="match status" value="1"/>
</dbReference>
<dbReference type="PANTHER" id="PTHR10443:SF46">
    <property type="entry name" value="DIPEPTIDASE"/>
    <property type="match status" value="1"/>
</dbReference>
<dbReference type="AlphaFoldDB" id="A0AA39FU44"/>
<dbReference type="GO" id="GO:0070573">
    <property type="term" value="F:metallodipeptidase activity"/>
    <property type="evidence" value="ECO:0007669"/>
    <property type="project" value="InterPro"/>
</dbReference>
<dbReference type="InterPro" id="IPR032466">
    <property type="entry name" value="Metal_Hydrolase"/>
</dbReference>
<keyword evidence="1" id="KW-0645">Protease</keyword>
<evidence type="ECO:0000313" key="4">
    <source>
        <dbReference type="Proteomes" id="UP001168990"/>
    </source>
</evidence>
<dbReference type="Proteomes" id="UP001168990">
    <property type="component" value="Unassembled WGS sequence"/>
</dbReference>
<evidence type="ECO:0000256" key="2">
    <source>
        <dbReference type="SAM" id="MobiDB-lite"/>
    </source>
</evidence>
<dbReference type="GO" id="GO:0046872">
    <property type="term" value="F:metal ion binding"/>
    <property type="evidence" value="ECO:0007669"/>
    <property type="project" value="UniProtKB-UniRule"/>
</dbReference>
<dbReference type="PANTHER" id="PTHR10443">
    <property type="entry name" value="MICROSOMAL DIPEPTIDASE"/>
    <property type="match status" value="1"/>
</dbReference>
<keyword evidence="1" id="KW-1015">Disulfide bond</keyword>
<feature type="region of interest" description="Disordered" evidence="2">
    <location>
        <begin position="40"/>
        <end position="78"/>
    </location>
</feature>
<keyword evidence="1" id="KW-0472">Membrane</keyword>
<comment type="subcellular location">
    <subcellularLocation>
        <location evidence="1">Membrane</location>
        <topology evidence="1">Lipid-anchor</topology>
        <topology evidence="1">GPI-anchor</topology>
    </subcellularLocation>
</comment>
<comment type="similarity">
    <text evidence="1">Belongs to the metallo-dependent hydrolases superfamily. Peptidase M19 family.</text>
</comment>
<dbReference type="InterPro" id="IPR008257">
    <property type="entry name" value="Pept_M19"/>
</dbReference>
<comment type="catalytic activity">
    <reaction evidence="1">
        <text>an L-aminoacyl-L-amino acid + H2O = 2 an L-alpha-amino acid</text>
        <dbReference type="Rhea" id="RHEA:48940"/>
        <dbReference type="ChEBI" id="CHEBI:15377"/>
        <dbReference type="ChEBI" id="CHEBI:59869"/>
        <dbReference type="ChEBI" id="CHEBI:77460"/>
        <dbReference type="EC" id="3.4.13.19"/>
    </reaction>
</comment>
<name>A0AA39FU44_9HYME</name>
<keyword evidence="1" id="KW-0449">Lipoprotein</keyword>
<dbReference type="EMBL" id="JAQQBS010000001">
    <property type="protein sequence ID" value="KAK0175874.1"/>
    <property type="molecule type" value="Genomic_DNA"/>
</dbReference>
<keyword evidence="1" id="KW-0378">Hydrolase</keyword>
<keyword evidence="1" id="KW-0336">GPI-anchor</keyword>
<dbReference type="EC" id="3.4.13.19" evidence="1"/>
<proteinExistence type="inferred from homology"/>
<evidence type="ECO:0000313" key="3">
    <source>
        <dbReference type="EMBL" id="KAK0175874.1"/>
    </source>
</evidence>
<organism evidence="3 4">
    <name type="scientific">Microctonus aethiopoides</name>
    <dbReference type="NCBI Taxonomy" id="144406"/>
    <lineage>
        <taxon>Eukaryota</taxon>
        <taxon>Metazoa</taxon>
        <taxon>Ecdysozoa</taxon>
        <taxon>Arthropoda</taxon>
        <taxon>Hexapoda</taxon>
        <taxon>Insecta</taxon>
        <taxon>Pterygota</taxon>
        <taxon>Neoptera</taxon>
        <taxon>Endopterygota</taxon>
        <taxon>Hymenoptera</taxon>
        <taxon>Apocrita</taxon>
        <taxon>Ichneumonoidea</taxon>
        <taxon>Braconidae</taxon>
        <taxon>Euphorinae</taxon>
        <taxon>Microctonus</taxon>
    </lineage>
</organism>
<protein>
    <recommendedName>
        <fullName evidence="1">Dipeptidase</fullName>
        <ecNumber evidence="1">3.4.13.19</ecNumber>
    </recommendedName>
</protein>
<dbReference type="Pfam" id="PF01244">
    <property type="entry name" value="Peptidase_M19"/>
    <property type="match status" value="1"/>
</dbReference>
<keyword evidence="1" id="KW-0479">Metal-binding</keyword>
<keyword evidence="1" id="KW-0862">Zinc</keyword>
<comment type="subunit">
    <text evidence="1">Homodimer; disulfide-linked.</text>
</comment>
<keyword evidence="4" id="KW-1185">Reference proteome</keyword>
<keyword evidence="1" id="KW-0325">Glycoprotein</keyword>
<comment type="caution">
    <text evidence="3">The sequence shown here is derived from an EMBL/GenBank/DDBJ whole genome shotgun (WGS) entry which is preliminary data.</text>
</comment>
<reference evidence="3" key="1">
    <citation type="journal article" date="2023" name="bioRxiv">
        <title>Scaffold-level genome assemblies of two parasitoid biocontrol wasps reveal the parthenogenesis mechanism and an associated novel virus.</title>
        <authorList>
            <person name="Inwood S."/>
            <person name="Skelly J."/>
            <person name="Guhlin J."/>
            <person name="Harrop T."/>
            <person name="Goldson S."/>
            <person name="Dearden P."/>
        </authorList>
    </citation>
    <scope>NUCLEOTIDE SEQUENCE</scope>
    <source>
        <strain evidence="3">Irish</strain>
        <tissue evidence="3">Whole body</tissue>
    </source>
</reference>
<accession>A0AA39FU44</accession>
<comment type="cofactor">
    <cofactor evidence="1">
        <name>Zn(2+)</name>
        <dbReference type="ChEBI" id="CHEBI:29105"/>
    </cofactor>
</comment>
<reference evidence="3" key="2">
    <citation type="submission" date="2023-03" db="EMBL/GenBank/DDBJ databases">
        <authorList>
            <person name="Inwood S.N."/>
            <person name="Skelly J.G."/>
            <person name="Guhlin J."/>
            <person name="Harrop T.W.R."/>
            <person name="Goldson S.G."/>
            <person name="Dearden P.K."/>
        </authorList>
    </citation>
    <scope>NUCLEOTIDE SEQUENCE</scope>
    <source>
        <strain evidence="3">Irish</strain>
        <tissue evidence="3">Whole body</tissue>
    </source>
</reference>
<dbReference type="GO" id="GO:0098552">
    <property type="term" value="C:side of membrane"/>
    <property type="evidence" value="ECO:0007669"/>
    <property type="project" value="UniProtKB-KW"/>
</dbReference>
<dbReference type="PROSITE" id="PS51365">
    <property type="entry name" value="RENAL_DIPEPTIDASE_2"/>
    <property type="match status" value="1"/>
</dbReference>
<keyword evidence="1" id="KW-0224">Dipeptidase</keyword>